<sequence length="91" mass="10369">MNRLRLIYPGARASDIYLGENTCTGVESWGRLTFQQGLRECLTSETIRGDALVYKNELVYADRDPQYPFIIRAYNWTVGVECDVSRNGTSL</sequence>
<evidence type="ECO:0000313" key="3">
    <source>
        <dbReference type="EMBL" id="WAR04171.1"/>
    </source>
</evidence>
<dbReference type="PANTHER" id="PTHR11576">
    <property type="entry name" value="ZONA PELLUCIDA SPERM-BINDING PROTEIN 3"/>
    <property type="match status" value="1"/>
</dbReference>
<evidence type="ECO:0000313" key="4">
    <source>
        <dbReference type="Proteomes" id="UP001164746"/>
    </source>
</evidence>
<organism evidence="3 4">
    <name type="scientific">Mya arenaria</name>
    <name type="common">Soft-shell clam</name>
    <dbReference type="NCBI Taxonomy" id="6604"/>
    <lineage>
        <taxon>Eukaryota</taxon>
        <taxon>Metazoa</taxon>
        <taxon>Spiralia</taxon>
        <taxon>Lophotrochozoa</taxon>
        <taxon>Mollusca</taxon>
        <taxon>Bivalvia</taxon>
        <taxon>Autobranchia</taxon>
        <taxon>Heteroconchia</taxon>
        <taxon>Euheterodonta</taxon>
        <taxon>Imparidentia</taxon>
        <taxon>Neoheterodontei</taxon>
        <taxon>Myida</taxon>
        <taxon>Myoidea</taxon>
        <taxon>Myidae</taxon>
        <taxon>Mya</taxon>
    </lineage>
</organism>
<dbReference type="PANTHER" id="PTHR11576:SF14">
    <property type="entry name" value="ZP DOMAIN-CONTAINING PROTEIN"/>
    <property type="match status" value="1"/>
</dbReference>
<gene>
    <name evidence="2" type="ORF">MAR_019484</name>
    <name evidence="3" type="ORF">MAR_019540</name>
</gene>
<keyword evidence="4" id="KW-1185">Reference proteome</keyword>
<dbReference type="EMBL" id="CP111016">
    <property type="protein sequence ID" value="WAR04171.1"/>
    <property type="molecule type" value="Genomic_DNA"/>
</dbReference>
<dbReference type="Pfam" id="PF23344">
    <property type="entry name" value="ZP-N"/>
    <property type="match status" value="1"/>
</dbReference>
<feature type="domain" description="ZP" evidence="1">
    <location>
        <begin position="1"/>
        <end position="91"/>
    </location>
</feature>
<dbReference type="PROSITE" id="PS51034">
    <property type="entry name" value="ZP_2"/>
    <property type="match status" value="1"/>
</dbReference>
<accession>A0ABY7E6I6</accession>
<feature type="non-terminal residue" evidence="3">
    <location>
        <position position="91"/>
    </location>
</feature>
<dbReference type="EMBL" id="CP111016">
    <property type="protein sequence ID" value="WAR04115.1"/>
    <property type="molecule type" value="Genomic_DNA"/>
</dbReference>
<reference evidence="3" key="1">
    <citation type="submission" date="2022-11" db="EMBL/GenBank/DDBJ databases">
        <title>Centuries of genome instability and evolution in soft-shell clam transmissible cancer (bioRxiv).</title>
        <authorList>
            <person name="Hart S.F.M."/>
            <person name="Yonemitsu M.A."/>
            <person name="Giersch R.M."/>
            <person name="Beal B.F."/>
            <person name="Arriagada G."/>
            <person name="Davis B.W."/>
            <person name="Ostrander E.A."/>
            <person name="Goff S.P."/>
            <person name="Metzger M.J."/>
        </authorList>
    </citation>
    <scope>NUCLEOTIDE SEQUENCE</scope>
    <source>
        <strain evidence="3">MELC-2E11</strain>
        <tissue evidence="3">Siphon/mantle</tissue>
    </source>
</reference>
<protein>
    <recommendedName>
        <fullName evidence="1">ZP domain-containing protein</fullName>
    </recommendedName>
</protein>
<proteinExistence type="predicted"/>
<dbReference type="Gene3D" id="2.60.40.3210">
    <property type="entry name" value="Zona pellucida, ZP-N domain"/>
    <property type="match status" value="1"/>
</dbReference>
<dbReference type="Proteomes" id="UP001164746">
    <property type="component" value="Chromosome 5"/>
</dbReference>
<name>A0ABY7E6I6_MYAAR</name>
<dbReference type="InterPro" id="IPR055356">
    <property type="entry name" value="ZP-N"/>
</dbReference>
<evidence type="ECO:0000313" key="2">
    <source>
        <dbReference type="EMBL" id="WAR04115.1"/>
    </source>
</evidence>
<evidence type="ECO:0000259" key="1">
    <source>
        <dbReference type="PROSITE" id="PS51034"/>
    </source>
</evidence>
<dbReference type="InterPro" id="IPR001507">
    <property type="entry name" value="ZP_dom"/>
</dbReference>